<evidence type="ECO:0000313" key="2">
    <source>
        <dbReference type="EMBL" id="AOU97350.1"/>
    </source>
</evidence>
<accession>A0A1D8ILM7</accession>
<evidence type="ECO:0000313" key="3">
    <source>
        <dbReference type="Proteomes" id="UP000095401"/>
    </source>
</evidence>
<proteinExistence type="predicted"/>
<dbReference type="EMBL" id="CP017415">
    <property type="protein sequence ID" value="AOU97350.1"/>
    <property type="molecule type" value="Genomic_DNA"/>
</dbReference>
<keyword evidence="3" id="KW-1185">Reference proteome</keyword>
<feature type="transmembrane region" description="Helical" evidence="1">
    <location>
        <begin position="65"/>
        <end position="84"/>
    </location>
</feature>
<dbReference type="AlphaFoldDB" id="A0A1D8ILM7"/>
<feature type="transmembrane region" description="Helical" evidence="1">
    <location>
        <begin position="96"/>
        <end position="117"/>
    </location>
</feature>
<keyword evidence="1" id="KW-0472">Membrane</keyword>
<dbReference type="Proteomes" id="UP000095401">
    <property type="component" value="Chromosome"/>
</dbReference>
<keyword evidence="1" id="KW-0812">Transmembrane</keyword>
<protein>
    <recommendedName>
        <fullName evidence="4">Histidine kinase N-terminal 7TM region domain-containing protein</fullName>
    </recommendedName>
</protein>
<organism evidence="2 3">
    <name type="scientific">Acidihalobacter yilgarnensis</name>
    <dbReference type="NCBI Taxonomy" id="2819280"/>
    <lineage>
        <taxon>Bacteria</taxon>
        <taxon>Pseudomonadati</taxon>
        <taxon>Pseudomonadota</taxon>
        <taxon>Gammaproteobacteria</taxon>
        <taxon>Chromatiales</taxon>
        <taxon>Ectothiorhodospiraceae</taxon>
        <taxon>Acidihalobacter</taxon>
    </lineage>
</organism>
<dbReference type="RefSeq" id="WP_070077736.1">
    <property type="nucleotide sequence ID" value="NZ_CP017415.1"/>
</dbReference>
<feature type="transmembrane region" description="Helical" evidence="1">
    <location>
        <begin position="197"/>
        <end position="216"/>
    </location>
</feature>
<keyword evidence="1" id="KW-1133">Transmembrane helix</keyword>
<feature type="transmembrane region" description="Helical" evidence="1">
    <location>
        <begin position="167"/>
        <end position="185"/>
    </location>
</feature>
<reference evidence="3" key="1">
    <citation type="submission" date="2016-09" db="EMBL/GenBank/DDBJ databases">
        <title>Acidihalobacter prosperus F5.</title>
        <authorList>
            <person name="Khaleque H.N."/>
            <person name="Ramsay J.P."/>
            <person name="Kaksonen A.H."/>
            <person name="Boxall N.J."/>
            <person name="Watkin E.L.J."/>
        </authorList>
    </citation>
    <scope>NUCLEOTIDE SEQUENCE [LARGE SCALE GENOMIC DNA]</scope>
    <source>
        <strain evidence="3">F5</strain>
    </source>
</reference>
<feature type="transmembrane region" description="Helical" evidence="1">
    <location>
        <begin position="6"/>
        <end position="25"/>
    </location>
</feature>
<sequence length="288" mass="32362">MHTSNWIMATSYGIGTIAFLGLLTFQIFNWGRQSLGIALIAACALNILWLATAALWSIYPTFLPWPAVIISEAIRDGGWLYLLSTLLQRTDDRHNWIAILPYIAALAPIAWISYVFVPSLSIPSGLSDITTTLPNNLISGGLVISIIELALLEQVCRNIAPERRWALKYLCIGIGIQVGYDIFLYSEALLYHRISAAFWDARGAVVAMAAPMLMIATTRNPQWTRNFLISRQAAFRTATLLSVGTYLITISAGGYYIRYWGAHGENFGLFFSFRRHLLHFLYCFRLEK</sequence>
<evidence type="ECO:0008006" key="4">
    <source>
        <dbReference type="Google" id="ProtNLM"/>
    </source>
</evidence>
<gene>
    <name evidence="2" type="ORF">BI364_04510</name>
</gene>
<feature type="transmembrane region" description="Helical" evidence="1">
    <location>
        <begin position="237"/>
        <end position="257"/>
    </location>
</feature>
<dbReference type="KEGG" id="aprs:BI364_04510"/>
<evidence type="ECO:0000256" key="1">
    <source>
        <dbReference type="SAM" id="Phobius"/>
    </source>
</evidence>
<feature type="transmembrane region" description="Helical" evidence="1">
    <location>
        <begin position="137"/>
        <end position="155"/>
    </location>
</feature>
<feature type="transmembrane region" description="Helical" evidence="1">
    <location>
        <begin position="37"/>
        <end position="59"/>
    </location>
</feature>
<name>A0A1D8ILM7_9GAMM</name>